<accession>G6EZZ3</accession>
<dbReference type="AlphaFoldDB" id="G6EZZ3"/>
<dbReference type="Proteomes" id="UP000005939">
    <property type="component" value="Unassembled WGS sequence"/>
</dbReference>
<evidence type="ECO:0000313" key="2">
    <source>
        <dbReference type="Proteomes" id="UP000005939"/>
    </source>
</evidence>
<comment type="caution">
    <text evidence="1">The sequence shown here is derived from an EMBL/GenBank/DDBJ whole genome shotgun (WGS) entry which is preliminary data.</text>
</comment>
<proteinExistence type="predicted"/>
<gene>
    <name evidence="1" type="ORF">CIN_09390</name>
</gene>
<reference evidence="1 2" key="1">
    <citation type="submission" date="2011-10" db="EMBL/GenBank/DDBJ databases">
        <title>Genome Sequence of Commensalibacter intestini A911, isolated from Drosophila gut.</title>
        <authorList>
            <person name="Lee W.-J."/>
            <person name="Kim E.-K."/>
        </authorList>
    </citation>
    <scope>NUCLEOTIDE SEQUENCE [LARGE SCALE GENOMIC DNA]</scope>
    <source>
        <strain evidence="1 2">A911</strain>
    </source>
</reference>
<dbReference type="EMBL" id="AGFR01000004">
    <property type="protein sequence ID" value="EHD14140.1"/>
    <property type="molecule type" value="Genomic_DNA"/>
</dbReference>
<organism evidence="1 2">
    <name type="scientific">Commensalibacter intestini A911</name>
    <dbReference type="NCBI Taxonomy" id="1088868"/>
    <lineage>
        <taxon>Bacteria</taxon>
        <taxon>Pseudomonadati</taxon>
        <taxon>Pseudomonadota</taxon>
        <taxon>Alphaproteobacteria</taxon>
        <taxon>Acetobacterales</taxon>
        <taxon>Acetobacteraceae</taxon>
    </lineage>
</organism>
<protein>
    <submittedName>
        <fullName evidence="1">Uncharacterized protein</fullName>
    </submittedName>
</protein>
<name>G6EZZ3_9PROT</name>
<evidence type="ECO:0000313" key="1">
    <source>
        <dbReference type="EMBL" id="EHD14140.1"/>
    </source>
</evidence>
<sequence>MQQVKKEVKLENGETSVTFESELVKDKEGNQVYQQSLRYEELFVLLLEAVKVKMASFEERLAVLEDK</sequence>